<reference evidence="1" key="1">
    <citation type="journal article" date="2021" name="Proc. Natl. Acad. Sci. U.S.A.">
        <title>A Catalog of Tens of Thousands of Viruses from Human Metagenomes Reveals Hidden Associations with Chronic Diseases.</title>
        <authorList>
            <person name="Tisza M.J."/>
            <person name="Buck C.B."/>
        </authorList>
    </citation>
    <scope>NUCLEOTIDE SEQUENCE</scope>
    <source>
        <strain evidence="1">CtwHj1</strain>
    </source>
</reference>
<accession>A0A8S5U655</accession>
<protein>
    <submittedName>
        <fullName evidence="1">Uncharacterized protein</fullName>
    </submittedName>
</protein>
<name>A0A8S5U655_9CAUD</name>
<organism evidence="1">
    <name type="scientific">Siphoviridae sp. ctwHj1</name>
    <dbReference type="NCBI Taxonomy" id="2825727"/>
    <lineage>
        <taxon>Viruses</taxon>
        <taxon>Duplodnaviria</taxon>
        <taxon>Heunggongvirae</taxon>
        <taxon>Uroviricota</taxon>
        <taxon>Caudoviricetes</taxon>
    </lineage>
</organism>
<evidence type="ECO:0000313" key="1">
    <source>
        <dbReference type="EMBL" id="DAF89960.1"/>
    </source>
</evidence>
<dbReference type="EMBL" id="BK016018">
    <property type="protein sequence ID" value="DAF89960.1"/>
    <property type="molecule type" value="Genomic_DNA"/>
</dbReference>
<sequence length="31" mass="3299">MSFPGTLKKLKKIVKAVTGHTGAALILYSKP</sequence>
<proteinExistence type="predicted"/>